<keyword evidence="2" id="KW-1185">Reference proteome</keyword>
<evidence type="ECO:0000313" key="1">
    <source>
        <dbReference type="EMBL" id="OAM91687.1"/>
    </source>
</evidence>
<evidence type="ECO:0000313" key="2">
    <source>
        <dbReference type="Proteomes" id="UP000078486"/>
    </source>
</evidence>
<gene>
    <name evidence="1" type="ORF">AW736_01800</name>
</gene>
<organism evidence="1 2">
    <name type="scientific">Termitidicoccus mucosus</name>
    <dbReference type="NCBI Taxonomy" id="1184151"/>
    <lineage>
        <taxon>Bacteria</taxon>
        <taxon>Pseudomonadati</taxon>
        <taxon>Verrucomicrobiota</taxon>
        <taxon>Opitutia</taxon>
        <taxon>Opitutales</taxon>
        <taxon>Opitutaceae</taxon>
        <taxon>Termitidicoccus</taxon>
    </lineage>
</organism>
<proteinExistence type="predicted"/>
<name>A0A178IQF5_9BACT</name>
<reference evidence="1 2" key="1">
    <citation type="submission" date="2016-01" db="EMBL/GenBank/DDBJ databases">
        <title>High potential of lignocellulose degradation of a new Verrucomicrobia species.</title>
        <authorList>
            <person name="Wang Y."/>
            <person name="Shi Y."/>
            <person name="Qiu Z."/>
            <person name="Liu S."/>
            <person name="Yang H."/>
        </authorList>
    </citation>
    <scope>NUCLEOTIDE SEQUENCE [LARGE SCALE GENOMIC DNA]</scope>
    <source>
        <strain evidence="1 2">TSB47</strain>
    </source>
</reference>
<protein>
    <submittedName>
        <fullName evidence="1">Uncharacterized protein</fullName>
    </submittedName>
</protein>
<dbReference type="Proteomes" id="UP000078486">
    <property type="component" value="Unassembled WGS sequence"/>
</dbReference>
<comment type="caution">
    <text evidence="1">The sequence shown here is derived from an EMBL/GenBank/DDBJ whole genome shotgun (WGS) entry which is preliminary data.</text>
</comment>
<dbReference type="STRING" id="1184151.AW736_01800"/>
<accession>A0A178IQF5</accession>
<dbReference type="AlphaFoldDB" id="A0A178IQF5"/>
<dbReference type="EMBL" id="LRRQ01000016">
    <property type="protein sequence ID" value="OAM91687.1"/>
    <property type="molecule type" value="Genomic_DNA"/>
</dbReference>
<sequence length="86" mass="9159">MNASENAALERAVAALVQARLDEMGVRLQSDWMRRKFTSLAVDRMAGAIAEVVTKARVKKLFSEMLDEPGGDSGTAVSSKGAGGEF</sequence>